<dbReference type="InterPro" id="IPR036526">
    <property type="entry name" value="C-N_Hydrolase_sf"/>
</dbReference>
<proteinExistence type="inferred from homology"/>
<dbReference type="Proteomes" id="UP000014500">
    <property type="component" value="Unassembled WGS sequence"/>
</dbReference>
<dbReference type="InterPro" id="IPR003010">
    <property type="entry name" value="C-N_Hydrolase"/>
</dbReference>
<evidence type="ECO:0000313" key="4">
    <source>
        <dbReference type="Proteomes" id="UP000014500"/>
    </source>
</evidence>
<accession>T1JNE6</accession>
<protein>
    <recommendedName>
        <fullName evidence="2">CN hydrolase domain-containing protein</fullName>
    </recommendedName>
</protein>
<dbReference type="PANTHER" id="PTHR10609:SF14">
    <property type="entry name" value="BIOTINIDASE"/>
    <property type="match status" value="1"/>
</dbReference>
<dbReference type="SUPFAM" id="SSF56317">
    <property type="entry name" value="Carbon-nitrogen hydrolase"/>
    <property type="match status" value="1"/>
</dbReference>
<dbReference type="eggNOG" id="KOG0806">
    <property type="taxonomic scope" value="Eukaryota"/>
</dbReference>
<dbReference type="AlphaFoldDB" id="T1JNE6"/>
<dbReference type="STRING" id="126957.T1JNE6"/>
<dbReference type="Gene3D" id="3.60.110.10">
    <property type="entry name" value="Carbon-nitrogen hydrolase"/>
    <property type="match status" value="1"/>
</dbReference>
<evidence type="ECO:0000256" key="1">
    <source>
        <dbReference type="ARBA" id="ARBA00008225"/>
    </source>
</evidence>
<dbReference type="EMBL" id="JH432114">
    <property type="status" value="NOT_ANNOTATED_CDS"/>
    <property type="molecule type" value="Genomic_DNA"/>
</dbReference>
<feature type="domain" description="CN hydrolase" evidence="2">
    <location>
        <begin position="31"/>
        <end position="172"/>
    </location>
</feature>
<evidence type="ECO:0000259" key="2">
    <source>
        <dbReference type="PROSITE" id="PS50263"/>
    </source>
</evidence>
<dbReference type="PROSITE" id="PS50263">
    <property type="entry name" value="CN_HYDROLASE"/>
    <property type="match status" value="1"/>
</dbReference>
<dbReference type="InterPro" id="IPR040154">
    <property type="entry name" value="Biotinidase/VNN"/>
</dbReference>
<keyword evidence="4" id="KW-1185">Reference proteome</keyword>
<dbReference type="PANTHER" id="PTHR10609">
    <property type="entry name" value="BIOTINIDASE-RELATED"/>
    <property type="match status" value="1"/>
</dbReference>
<dbReference type="HOGENOM" id="CLU_083636_1_0_1"/>
<dbReference type="Pfam" id="PF00795">
    <property type="entry name" value="CN_hydrolase"/>
    <property type="match status" value="1"/>
</dbReference>
<evidence type="ECO:0000313" key="3">
    <source>
        <dbReference type="EnsemblMetazoa" id="SMAR015375-PA"/>
    </source>
</evidence>
<dbReference type="EnsemblMetazoa" id="SMAR015375-RA">
    <property type="protein sequence ID" value="SMAR015375-PA"/>
    <property type="gene ID" value="SMAR015375"/>
</dbReference>
<organism evidence="3 4">
    <name type="scientific">Strigamia maritima</name>
    <name type="common">European centipede</name>
    <name type="synonym">Geophilus maritimus</name>
    <dbReference type="NCBI Taxonomy" id="126957"/>
    <lineage>
        <taxon>Eukaryota</taxon>
        <taxon>Metazoa</taxon>
        <taxon>Ecdysozoa</taxon>
        <taxon>Arthropoda</taxon>
        <taxon>Myriapoda</taxon>
        <taxon>Chilopoda</taxon>
        <taxon>Pleurostigmophora</taxon>
        <taxon>Geophilomorpha</taxon>
        <taxon>Linotaeniidae</taxon>
        <taxon>Strigamia</taxon>
    </lineage>
</organism>
<sequence length="172" mass="19537">MSVFWPNRPNTECLPNIRYIPREELTTKTTYRVATVEYEPVIPENATPIKILLENANRYAQYAAKAAETNAKIIVFPEFGLSSIEDLYSTRNELVPFTQHVPDPRIISWNPCIDPNQYSNAQILHILSCAAHNNSIALLANLISQEPCSRQDDSSCPFDGFYLFNTNIQQSN</sequence>
<reference evidence="4" key="1">
    <citation type="submission" date="2011-05" db="EMBL/GenBank/DDBJ databases">
        <authorList>
            <person name="Richards S.R."/>
            <person name="Qu J."/>
            <person name="Jiang H."/>
            <person name="Jhangiani S.N."/>
            <person name="Agravi P."/>
            <person name="Goodspeed R."/>
            <person name="Gross S."/>
            <person name="Mandapat C."/>
            <person name="Jackson L."/>
            <person name="Mathew T."/>
            <person name="Pu L."/>
            <person name="Thornton R."/>
            <person name="Saada N."/>
            <person name="Wilczek-Boney K.B."/>
            <person name="Lee S."/>
            <person name="Kovar C."/>
            <person name="Wu Y."/>
            <person name="Scherer S.E."/>
            <person name="Worley K.C."/>
            <person name="Muzny D.M."/>
            <person name="Gibbs R."/>
        </authorList>
    </citation>
    <scope>NUCLEOTIDE SEQUENCE</scope>
    <source>
        <strain evidence="4">Brora</strain>
    </source>
</reference>
<name>T1JNE6_STRMM</name>
<comment type="similarity">
    <text evidence="1">Belongs to the carbon-nitrogen hydrolase superfamily. BTD/VNN family.</text>
</comment>
<dbReference type="OMA" id="CLPNIRY"/>
<reference evidence="3" key="2">
    <citation type="submission" date="2015-02" db="UniProtKB">
        <authorList>
            <consortium name="EnsemblMetazoa"/>
        </authorList>
    </citation>
    <scope>IDENTIFICATION</scope>
</reference>
<dbReference type="PhylomeDB" id="T1JNE6"/>